<dbReference type="InParanoid" id="D8RL69"/>
<accession>D8RL69</accession>
<reference evidence="11 12" key="1">
    <citation type="journal article" date="2011" name="Science">
        <title>The Selaginella genome identifies genetic changes associated with the evolution of vascular plants.</title>
        <authorList>
            <person name="Banks J.A."/>
            <person name="Nishiyama T."/>
            <person name="Hasebe M."/>
            <person name="Bowman J.L."/>
            <person name="Gribskov M."/>
            <person name="dePamphilis C."/>
            <person name="Albert V.A."/>
            <person name="Aono N."/>
            <person name="Aoyama T."/>
            <person name="Ambrose B.A."/>
            <person name="Ashton N.W."/>
            <person name="Axtell M.J."/>
            <person name="Barker E."/>
            <person name="Barker M.S."/>
            <person name="Bennetzen J.L."/>
            <person name="Bonawitz N.D."/>
            <person name="Chapple C."/>
            <person name="Cheng C."/>
            <person name="Correa L.G."/>
            <person name="Dacre M."/>
            <person name="DeBarry J."/>
            <person name="Dreyer I."/>
            <person name="Elias M."/>
            <person name="Engstrom E.M."/>
            <person name="Estelle M."/>
            <person name="Feng L."/>
            <person name="Finet C."/>
            <person name="Floyd S.K."/>
            <person name="Frommer W.B."/>
            <person name="Fujita T."/>
            <person name="Gramzow L."/>
            <person name="Gutensohn M."/>
            <person name="Harholt J."/>
            <person name="Hattori M."/>
            <person name="Heyl A."/>
            <person name="Hirai T."/>
            <person name="Hiwatashi Y."/>
            <person name="Ishikawa M."/>
            <person name="Iwata M."/>
            <person name="Karol K.G."/>
            <person name="Koehler B."/>
            <person name="Kolukisaoglu U."/>
            <person name="Kubo M."/>
            <person name="Kurata T."/>
            <person name="Lalonde S."/>
            <person name="Li K."/>
            <person name="Li Y."/>
            <person name="Litt A."/>
            <person name="Lyons E."/>
            <person name="Manning G."/>
            <person name="Maruyama T."/>
            <person name="Michael T.P."/>
            <person name="Mikami K."/>
            <person name="Miyazaki S."/>
            <person name="Morinaga S."/>
            <person name="Murata T."/>
            <person name="Mueller-Roeber B."/>
            <person name="Nelson D.R."/>
            <person name="Obara M."/>
            <person name="Oguri Y."/>
            <person name="Olmstead R.G."/>
            <person name="Onodera N."/>
            <person name="Petersen B.L."/>
            <person name="Pils B."/>
            <person name="Prigge M."/>
            <person name="Rensing S.A."/>
            <person name="Riano-Pachon D.M."/>
            <person name="Roberts A.W."/>
            <person name="Sato Y."/>
            <person name="Scheller H.V."/>
            <person name="Schulz B."/>
            <person name="Schulz C."/>
            <person name="Shakirov E.V."/>
            <person name="Shibagaki N."/>
            <person name="Shinohara N."/>
            <person name="Shippen D.E."/>
            <person name="Soerensen I."/>
            <person name="Sotooka R."/>
            <person name="Sugimoto N."/>
            <person name="Sugita M."/>
            <person name="Sumikawa N."/>
            <person name="Tanurdzic M."/>
            <person name="Theissen G."/>
            <person name="Ulvskov P."/>
            <person name="Wakazuki S."/>
            <person name="Weng J.K."/>
            <person name="Willats W.W."/>
            <person name="Wipf D."/>
            <person name="Wolf P.G."/>
            <person name="Yang L."/>
            <person name="Zimmer A.D."/>
            <person name="Zhu Q."/>
            <person name="Mitros T."/>
            <person name="Hellsten U."/>
            <person name="Loque D."/>
            <person name="Otillar R."/>
            <person name="Salamov A."/>
            <person name="Schmutz J."/>
            <person name="Shapiro H."/>
            <person name="Lindquist E."/>
            <person name="Lucas S."/>
            <person name="Rokhsar D."/>
            <person name="Grigoriev I.V."/>
        </authorList>
    </citation>
    <scope>NUCLEOTIDE SEQUENCE [LARGE SCALE GENOMIC DNA]</scope>
</reference>
<dbReference type="PANTHER" id="PTHR22601">
    <property type="entry name" value="ISP4 LIKE PROTEIN"/>
    <property type="match status" value="1"/>
</dbReference>
<proteinExistence type="inferred from homology"/>
<dbReference type="NCBIfam" id="TIGR00727">
    <property type="entry name" value="ISP4_OPT"/>
    <property type="match status" value="1"/>
</dbReference>
<comment type="similarity">
    <text evidence="2">Belongs to the oligopeptide OPT transporter (TC 2.A.67.1) family.</text>
</comment>
<dbReference type="GO" id="GO:0015031">
    <property type="term" value="P:protein transport"/>
    <property type="evidence" value="ECO:0007669"/>
    <property type="project" value="UniProtKB-KW"/>
</dbReference>
<dbReference type="GO" id="GO:0005886">
    <property type="term" value="C:plasma membrane"/>
    <property type="evidence" value="ECO:0000318"/>
    <property type="project" value="GO_Central"/>
</dbReference>
<gene>
    <name evidence="11" type="ORF">SELMODRAFT_148240</name>
</gene>
<dbReference type="Pfam" id="PF03169">
    <property type="entry name" value="OPT"/>
    <property type="match status" value="1"/>
</dbReference>
<dbReference type="InterPro" id="IPR004648">
    <property type="entry name" value="Oligpept_transpt"/>
</dbReference>
<dbReference type="Proteomes" id="UP000001514">
    <property type="component" value="Unassembled WGS sequence"/>
</dbReference>
<evidence type="ECO:0000256" key="9">
    <source>
        <dbReference type="SAM" id="MobiDB-lite"/>
    </source>
</evidence>
<keyword evidence="5" id="KW-0571">Peptide transport</keyword>
<dbReference type="NCBIfam" id="TIGR00728">
    <property type="entry name" value="OPT_sfam"/>
    <property type="match status" value="1"/>
</dbReference>
<feature type="transmembrane region" description="Helical" evidence="10">
    <location>
        <begin position="58"/>
        <end position="78"/>
    </location>
</feature>
<feature type="transmembrane region" description="Helical" evidence="10">
    <location>
        <begin position="681"/>
        <end position="701"/>
    </location>
</feature>
<feature type="transmembrane region" description="Helical" evidence="10">
    <location>
        <begin position="446"/>
        <end position="469"/>
    </location>
</feature>
<feature type="transmembrane region" description="Helical" evidence="10">
    <location>
        <begin position="85"/>
        <end position="112"/>
    </location>
</feature>
<feature type="transmembrane region" description="Helical" evidence="10">
    <location>
        <begin position="419"/>
        <end position="439"/>
    </location>
</feature>
<evidence type="ECO:0000256" key="7">
    <source>
        <dbReference type="ARBA" id="ARBA00022989"/>
    </source>
</evidence>
<dbReference type="KEGG" id="smo:SELMODRAFT_148240"/>
<organism evidence="12">
    <name type="scientific">Selaginella moellendorffii</name>
    <name type="common">Spikemoss</name>
    <dbReference type="NCBI Taxonomy" id="88036"/>
    <lineage>
        <taxon>Eukaryota</taxon>
        <taxon>Viridiplantae</taxon>
        <taxon>Streptophyta</taxon>
        <taxon>Embryophyta</taxon>
        <taxon>Tracheophyta</taxon>
        <taxon>Lycopodiopsida</taxon>
        <taxon>Selaginellales</taxon>
        <taxon>Selaginellaceae</taxon>
        <taxon>Selaginella</taxon>
    </lineage>
</organism>
<evidence type="ECO:0000256" key="6">
    <source>
        <dbReference type="ARBA" id="ARBA00022927"/>
    </source>
</evidence>
<dbReference type="EMBL" id="GL377583">
    <property type="protein sequence ID" value="EFJ26867.1"/>
    <property type="molecule type" value="Genomic_DNA"/>
</dbReference>
<keyword evidence="3" id="KW-0813">Transport</keyword>
<dbReference type="eggNOG" id="KOG2262">
    <property type="taxonomic scope" value="Eukaryota"/>
</dbReference>
<protein>
    <submittedName>
        <fullName evidence="11">Uncharacterized protein</fullName>
    </submittedName>
</protein>
<dbReference type="InterPro" id="IPR004813">
    <property type="entry name" value="OPT"/>
</dbReference>
<evidence type="ECO:0000313" key="11">
    <source>
        <dbReference type="EMBL" id="EFJ26867.1"/>
    </source>
</evidence>
<evidence type="ECO:0000256" key="3">
    <source>
        <dbReference type="ARBA" id="ARBA00022448"/>
    </source>
</evidence>
<keyword evidence="12" id="KW-1185">Reference proteome</keyword>
<evidence type="ECO:0000256" key="2">
    <source>
        <dbReference type="ARBA" id="ARBA00005484"/>
    </source>
</evidence>
<feature type="transmembrane region" description="Helical" evidence="10">
    <location>
        <begin position="211"/>
        <end position="230"/>
    </location>
</feature>
<feature type="transmembrane region" description="Helical" evidence="10">
    <location>
        <begin position="603"/>
        <end position="622"/>
    </location>
</feature>
<dbReference type="OMA" id="ARINGWS"/>
<feature type="transmembrane region" description="Helical" evidence="10">
    <location>
        <begin position="132"/>
        <end position="154"/>
    </location>
</feature>
<dbReference type="HOGENOM" id="CLU_004965_0_1_1"/>
<feature type="transmembrane region" description="Helical" evidence="10">
    <location>
        <begin position="651"/>
        <end position="669"/>
    </location>
</feature>
<keyword evidence="8 10" id="KW-0472">Membrane</keyword>
<evidence type="ECO:0000256" key="8">
    <source>
        <dbReference type="ARBA" id="ARBA00023136"/>
    </source>
</evidence>
<comment type="subcellular location">
    <subcellularLocation>
        <location evidence="1">Membrane</location>
        <topology evidence="1">Multi-pass membrane protein</topology>
    </subcellularLocation>
</comment>
<feature type="compositionally biased region" description="Basic and acidic residues" evidence="9">
    <location>
        <begin position="10"/>
        <end position="32"/>
    </location>
</feature>
<dbReference type="AlphaFoldDB" id="D8RL69"/>
<evidence type="ECO:0000313" key="12">
    <source>
        <dbReference type="Proteomes" id="UP000001514"/>
    </source>
</evidence>
<keyword evidence="4 10" id="KW-0812">Transmembrane</keyword>
<keyword evidence="6" id="KW-0653">Protein transport</keyword>
<dbReference type="Gramene" id="EFJ26867">
    <property type="protein sequence ID" value="EFJ26867"/>
    <property type="gene ID" value="SELMODRAFT_148240"/>
</dbReference>
<evidence type="ECO:0000256" key="5">
    <source>
        <dbReference type="ARBA" id="ARBA00022856"/>
    </source>
</evidence>
<feature type="transmembrane region" description="Helical" evidence="10">
    <location>
        <begin position="363"/>
        <end position="384"/>
    </location>
</feature>
<dbReference type="GO" id="GO:0035673">
    <property type="term" value="F:oligopeptide transmembrane transporter activity"/>
    <property type="evidence" value="ECO:0000318"/>
    <property type="project" value="GO_Central"/>
</dbReference>
<feature type="transmembrane region" description="Helical" evidence="10">
    <location>
        <begin position="531"/>
        <end position="553"/>
    </location>
</feature>
<evidence type="ECO:0000256" key="1">
    <source>
        <dbReference type="ARBA" id="ARBA00004141"/>
    </source>
</evidence>
<evidence type="ECO:0000256" key="10">
    <source>
        <dbReference type="SAM" id="Phobius"/>
    </source>
</evidence>
<feature type="region of interest" description="Disordered" evidence="9">
    <location>
        <begin position="1"/>
        <end position="39"/>
    </location>
</feature>
<evidence type="ECO:0000256" key="4">
    <source>
        <dbReference type="ARBA" id="ARBA00022692"/>
    </source>
</evidence>
<feature type="transmembrane region" description="Helical" evidence="10">
    <location>
        <begin position="501"/>
        <end position="519"/>
    </location>
</feature>
<keyword evidence="7 10" id="KW-1133">Transmembrane helix</keyword>
<sequence>MAAAGPGSDIPRDDDPAAARDDDRKNGDKLSEEEQSPIEEVALTVPTTDDASLPVYTFRMWTLGLLSCALLAFINQFFSYRTEPLTVGVISAQIAALPLGRLMAAALPSAQLRLLGRSFSLNPGPFNVKEHVLITIFANAGAGGAYAIGIVNIVKAFYGRELSFVITGYGWAGIFRRYLVDPAEMWWPSNLVQVSIFNTLHEKDSRRKGDVTRLQFFLITLACSFLYYSLPGYLFKTLTSISWVCWAWPKSVLAHQLGSGMSGMGIGAVGFDWSTVASYLSSPLATPWFAIANVMVGFLIVMYVITPAAYFSNVYSAKTFPIFSSQLFADDGSRYNISRVVNERFELDVQAYNSYSKLNLSTFFVFTYGVGFAALTATVSHVVLFHGKEMWSRAVAAFHAEKLDVHTRLMRKYKPCPQWWFLALLALSIFGSIITCVVFKDQVQLPWWGVLLACGLAFVFTLPIGVITATTNQTPGLNVITEFIIGYMYPGRPVANVCFKTYGYISMLQAITFLADFKLGHYMKIPPRSMFTVQIIGTAVAALVNLGTAWWLLTSVDNICHTDKLPQGSPWTCPSDRVFFSASVIWGLIGPNRIFGSLGHYQAINWFFLVGAVAPLLVWLAAKAFPRQRWIRYVNMPILIGATGNMPPATSVNYTSWFVVGFIFNYLIFKHRKKWWTRYNYVLSAAMDAGLAFMGIFLYFATREDRMELAWWGQDVDNCPLASCPAAKGARSSDCPLSAS</sequence>
<feature type="transmembrane region" description="Helical" evidence="10">
    <location>
        <begin position="288"/>
        <end position="311"/>
    </location>
</feature>
<name>D8RL69_SELML</name>